<dbReference type="Proteomes" id="UP001597055">
    <property type="component" value="Unassembled WGS sequence"/>
</dbReference>
<sequence length="227" mass="23090">MATVAASVAVICVVALTNSQALAESAGAPVGAAPVVVPAGGASADGAAADPAPVPTPTPTSPAQPSPSAAPQEPTTPDPVAPQTSPAEIVPAPDAQVVTPAEPAPALPQPSSPAGPSTKEEAVERAMKSGSWELVRAWAEREGWSADRIDAFVARLERALNERLQNDAGTDADRLQTRNDADSDADAVSVQPKDRPAPAGASADQSSKTPGIGEKKDRSRHSPWRDR</sequence>
<keyword evidence="4" id="KW-1185">Reference proteome</keyword>
<feature type="compositionally biased region" description="Low complexity" evidence="1">
    <location>
        <begin position="36"/>
        <end position="51"/>
    </location>
</feature>
<organism evidence="3 4">
    <name type="scientific">Microbacterium insulae</name>
    <dbReference type="NCBI Taxonomy" id="483014"/>
    <lineage>
        <taxon>Bacteria</taxon>
        <taxon>Bacillati</taxon>
        <taxon>Actinomycetota</taxon>
        <taxon>Actinomycetes</taxon>
        <taxon>Micrococcales</taxon>
        <taxon>Microbacteriaceae</taxon>
        <taxon>Microbacterium</taxon>
    </lineage>
</organism>
<keyword evidence="2" id="KW-0732">Signal</keyword>
<protein>
    <submittedName>
        <fullName evidence="3">Uncharacterized protein</fullName>
    </submittedName>
</protein>
<proteinExistence type="predicted"/>
<feature type="signal peptide" evidence="2">
    <location>
        <begin position="1"/>
        <end position="23"/>
    </location>
</feature>
<evidence type="ECO:0000256" key="2">
    <source>
        <dbReference type="SAM" id="SignalP"/>
    </source>
</evidence>
<evidence type="ECO:0000313" key="3">
    <source>
        <dbReference type="EMBL" id="MFD0791157.1"/>
    </source>
</evidence>
<feature type="region of interest" description="Disordered" evidence="1">
    <location>
        <begin position="162"/>
        <end position="227"/>
    </location>
</feature>
<dbReference type="RefSeq" id="WP_204978948.1">
    <property type="nucleotide sequence ID" value="NZ_JBHTII010000001.1"/>
</dbReference>
<feature type="compositionally biased region" description="Basic and acidic residues" evidence="1">
    <location>
        <begin position="118"/>
        <end position="127"/>
    </location>
</feature>
<name>A0ABW3AJT0_9MICO</name>
<evidence type="ECO:0000313" key="4">
    <source>
        <dbReference type="Proteomes" id="UP001597055"/>
    </source>
</evidence>
<feature type="chain" id="PRO_5045654291" evidence="2">
    <location>
        <begin position="24"/>
        <end position="227"/>
    </location>
</feature>
<dbReference type="EMBL" id="JBHTII010000001">
    <property type="protein sequence ID" value="MFD0791157.1"/>
    <property type="molecule type" value="Genomic_DNA"/>
</dbReference>
<feature type="compositionally biased region" description="Basic residues" evidence="1">
    <location>
        <begin position="218"/>
        <end position="227"/>
    </location>
</feature>
<comment type="caution">
    <text evidence="3">The sequence shown here is derived from an EMBL/GenBank/DDBJ whole genome shotgun (WGS) entry which is preliminary data.</text>
</comment>
<feature type="compositionally biased region" description="Pro residues" evidence="1">
    <location>
        <begin position="102"/>
        <end position="113"/>
    </location>
</feature>
<reference evidence="4" key="1">
    <citation type="journal article" date="2019" name="Int. J. Syst. Evol. Microbiol.">
        <title>The Global Catalogue of Microorganisms (GCM) 10K type strain sequencing project: providing services to taxonomists for standard genome sequencing and annotation.</title>
        <authorList>
            <consortium name="The Broad Institute Genomics Platform"/>
            <consortium name="The Broad Institute Genome Sequencing Center for Infectious Disease"/>
            <person name="Wu L."/>
            <person name="Ma J."/>
        </authorList>
    </citation>
    <scope>NUCLEOTIDE SEQUENCE [LARGE SCALE GENOMIC DNA]</scope>
    <source>
        <strain evidence="4">CCUG 54523</strain>
    </source>
</reference>
<accession>A0ABW3AJT0</accession>
<evidence type="ECO:0000256" key="1">
    <source>
        <dbReference type="SAM" id="MobiDB-lite"/>
    </source>
</evidence>
<feature type="region of interest" description="Disordered" evidence="1">
    <location>
        <begin position="36"/>
        <end position="128"/>
    </location>
</feature>
<feature type="compositionally biased region" description="Basic and acidic residues" evidence="1">
    <location>
        <begin position="162"/>
        <end position="181"/>
    </location>
</feature>
<feature type="compositionally biased region" description="Pro residues" evidence="1">
    <location>
        <begin position="52"/>
        <end position="65"/>
    </location>
</feature>
<gene>
    <name evidence="3" type="ORF">ACFQ0P_12170</name>
</gene>